<accession>A0A4V6D3E5</accession>
<dbReference type="EMBL" id="CM016559">
    <property type="protein sequence ID" value="TKW02376.1"/>
    <property type="molecule type" value="Genomic_DNA"/>
</dbReference>
<evidence type="ECO:0000313" key="2">
    <source>
        <dbReference type="EMBL" id="TKW02376.1"/>
    </source>
</evidence>
<dbReference type="AlphaFoldDB" id="A0A4V6D3E5"/>
<reference evidence="2" key="1">
    <citation type="submission" date="2019-03" db="EMBL/GenBank/DDBJ databases">
        <title>WGS assembly of Setaria viridis.</title>
        <authorList>
            <person name="Huang P."/>
            <person name="Jenkins J."/>
            <person name="Grimwood J."/>
            <person name="Barry K."/>
            <person name="Healey A."/>
            <person name="Mamidi S."/>
            <person name="Sreedasyam A."/>
            <person name="Shu S."/>
            <person name="Feldman M."/>
            <person name="Wu J."/>
            <person name="Yu Y."/>
            <person name="Chen C."/>
            <person name="Johnson J."/>
            <person name="Rokhsar D."/>
            <person name="Baxter I."/>
            <person name="Schmutz J."/>
            <person name="Brutnell T."/>
            <person name="Kellogg E."/>
        </authorList>
    </citation>
    <scope>NUCLEOTIDE SEQUENCE [LARGE SCALE GENOMIC DNA]</scope>
</reference>
<dbReference type="Gramene" id="TKW02376">
    <property type="protein sequence ID" value="TKW02376"/>
    <property type="gene ID" value="SEVIR_8G239425v2"/>
</dbReference>
<feature type="region of interest" description="Disordered" evidence="1">
    <location>
        <begin position="28"/>
        <end position="48"/>
    </location>
</feature>
<gene>
    <name evidence="2" type="ORF">SEVIR_8G239425v2</name>
</gene>
<sequence>MGGVHTLHNILQVTLHCTEALSCRRLVPSREESRNPAARPHLLPAKRHGHPPLVPSRLSLLLFCSFLTAVPRRPSPAFAAAVPRRTATLRRGVAWGRNAARRWMAGWGCYCGGTGVVTSVHHTITRLKATAAAWPRDLFYCWQPGREFPCAGGRSNWS</sequence>
<dbReference type="Proteomes" id="UP000298652">
    <property type="component" value="Chromosome 8"/>
</dbReference>
<keyword evidence="3" id="KW-1185">Reference proteome</keyword>
<protein>
    <submittedName>
        <fullName evidence="2">Uncharacterized protein</fullName>
    </submittedName>
</protein>
<evidence type="ECO:0000256" key="1">
    <source>
        <dbReference type="SAM" id="MobiDB-lite"/>
    </source>
</evidence>
<proteinExistence type="predicted"/>
<evidence type="ECO:0000313" key="3">
    <source>
        <dbReference type="Proteomes" id="UP000298652"/>
    </source>
</evidence>
<name>A0A4V6D3E5_SETVI</name>
<organism evidence="2 3">
    <name type="scientific">Setaria viridis</name>
    <name type="common">Green bristlegrass</name>
    <name type="synonym">Setaria italica subsp. viridis</name>
    <dbReference type="NCBI Taxonomy" id="4556"/>
    <lineage>
        <taxon>Eukaryota</taxon>
        <taxon>Viridiplantae</taxon>
        <taxon>Streptophyta</taxon>
        <taxon>Embryophyta</taxon>
        <taxon>Tracheophyta</taxon>
        <taxon>Spermatophyta</taxon>
        <taxon>Magnoliopsida</taxon>
        <taxon>Liliopsida</taxon>
        <taxon>Poales</taxon>
        <taxon>Poaceae</taxon>
        <taxon>PACMAD clade</taxon>
        <taxon>Panicoideae</taxon>
        <taxon>Panicodae</taxon>
        <taxon>Paniceae</taxon>
        <taxon>Cenchrinae</taxon>
        <taxon>Setaria</taxon>
    </lineage>
</organism>